<evidence type="ECO:0000256" key="2">
    <source>
        <dbReference type="SAM" id="MobiDB-lite"/>
    </source>
</evidence>
<name>K9W4R5_9CYAN</name>
<evidence type="ECO:0000256" key="1">
    <source>
        <dbReference type="SAM" id="Coils"/>
    </source>
</evidence>
<dbReference type="STRING" id="1173022.Cri9333_4568"/>
<proteinExistence type="predicted"/>
<dbReference type="Proteomes" id="UP000010472">
    <property type="component" value="Chromosome"/>
</dbReference>
<keyword evidence="1" id="KW-0175">Coiled coil</keyword>
<reference evidence="3 4" key="1">
    <citation type="submission" date="2012-06" db="EMBL/GenBank/DDBJ databases">
        <title>Finished chromosome of genome of Crinalium epipsammum PCC 9333.</title>
        <authorList>
            <consortium name="US DOE Joint Genome Institute"/>
            <person name="Gugger M."/>
            <person name="Coursin T."/>
            <person name="Rippka R."/>
            <person name="Tandeau De Marsac N."/>
            <person name="Huntemann M."/>
            <person name="Wei C.-L."/>
            <person name="Han J."/>
            <person name="Detter J.C."/>
            <person name="Han C."/>
            <person name="Tapia R."/>
            <person name="Davenport K."/>
            <person name="Daligault H."/>
            <person name="Erkkila T."/>
            <person name="Gu W."/>
            <person name="Munk A.C.C."/>
            <person name="Teshima H."/>
            <person name="Xu Y."/>
            <person name="Chain P."/>
            <person name="Chen A."/>
            <person name="Krypides N."/>
            <person name="Mavromatis K."/>
            <person name="Markowitz V."/>
            <person name="Szeto E."/>
            <person name="Ivanova N."/>
            <person name="Mikhailova N."/>
            <person name="Ovchinnikova G."/>
            <person name="Pagani I."/>
            <person name="Pati A."/>
            <person name="Goodwin L."/>
            <person name="Peters L."/>
            <person name="Pitluck S."/>
            <person name="Woyke T."/>
            <person name="Kerfeld C."/>
        </authorList>
    </citation>
    <scope>NUCLEOTIDE SEQUENCE [LARGE SCALE GENOMIC DNA]</scope>
    <source>
        <strain evidence="3 4">PCC 9333</strain>
    </source>
</reference>
<gene>
    <name evidence="3" type="ORF">Cri9333_4568</name>
</gene>
<evidence type="ECO:0000313" key="4">
    <source>
        <dbReference type="Proteomes" id="UP000010472"/>
    </source>
</evidence>
<organism evidence="3 4">
    <name type="scientific">Crinalium epipsammum PCC 9333</name>
    <dbReference type="NCBI Taxonomy" id="1173022"/>
    <lineage>
        <taxon>Bacteria</taxon>
        <taxon>Bacillati</taxon>
        <taxon>Cyanobacteriota</taxon>
        <taxon>Cyanophyceae</taxon>
        <taxon>Gomontiellales</taxon>
        <taxon>Gomontiellaceae</taxon>
        <taxon>Crinalium</taxon>
    </lineage>
</organism>
<feature type="coiled-coil region" evidence="1">
    <location>
        <begin position="85"/>
        <end position="112"/>
    </location>
</feature>
<dbReference type="HOGENOM" id="CLU_063207_1_0_3"/>
<feature type="region of interest" description="Disordered" evidence="2">
    <location>
        <begin position="34"/>
        <end position="58"/>
    </location>
</feature>
<dbReference type="eggNOG" id="COG1196">
    <property type="taxonomic scope" value="Bacteria"/>
</dbReference>
<evidence type="ECO:0008006" key="5">
    <source>
        <dbReference type="Google" id="ProtNLM"/>
    </source>
</evidence>
<protein>
    <recommendedName>
        <fullName evidence="5">Myosin heavy chain</fullName>
    </recommendedName>
</protein>
<feature type="coiled-coil region" evidence="1">
    <location>
        <begin position="199"/>
        <end position="242"/>
    </location>
</feature>
<dbReference type="OrthoDB" id="479613at2"/>
<accession>K9W4R5</accession>
<dbReference type="PATRIC" id="fig|1173022.3.peg.4933"/>
<sequence length="356" mass="40993">MAIKNPNEKNTKAEILAAFNELLSQKKTLELQLSGAKQPEVERNGKPTPEIKMNSAPANQQKIESIIEVLSRLQFNFGGAVSDLSEKLATEAVKLQEMRQSVEEEVQQLETLHGLQVTEESLDTLIQQYNDSSKTFNEEFSQQRETIDQEITQAKKAWAKEIEEHRRVVKERNETLSKTKLRDAQEYTYDLNLQRTLDNQTYEQEKKRLYQELEDFQQLQEKQWAEREKAISEREKQFAEAKTKVEGYPKELEAAIKRAKEEGKGIAYHQAKVKADLNAKEVEGSKRTYELRIHSLQETIENQESRLQNLSRQLDAALKQVQDLAVKAIEGSSNVNSFQAVKEIALEQAKNTNKNK</sequence>
<dbReference type="KEGG" id="cep:Cri9333_4568"/>
<dbReference type="AlphaFoldDB" id="K9W4R5"/>
<evidence type="ECO:0000313" key="3">
    <source>
        <dbReference type="EMBL" id="AFZ15348.1"/>
    </source>
</evidence>
<dbReference type="RefSeq" id="WP_015205439.1">
    <property type="nucleotide sequence ID" value="NC_019753.1"/>
</dbReference>
<feature type="coiled-coil region" evidence="1">
    <location>
        <begin position="286"/>
        <end position="327"/>
    </location>
</feature>
<keyword evidence="4" id="KW-1185">Reference proteome</keyword>
<dbReference type="EMBL" id="CP003620">
    <property type="protein sequence ID" value="AFZ15348.1"/>
    <property type="molecule type" value="Genomic_DNA"/>
</dbReference>